<dbReference type="Pfam" id="PF12159">
    <property type="entry name" value="DUF3593"/>
    <property type="match status" value="1"/>
</dbReference>
<feature type="transmembrane region" description="Helical" evidence="2">
    <location>
        <begin position="12"/>
        <end position="31"/>
    </location>
</feature>
<feature type="transmembrane region" description="Helical" evidence="2">
    <location>
        <begin position="43"/>
        <end position="61"/>
    </location>
</feature>
<keyword evidence="2" id="KW-0812">Transmembrane</keyword>
<evidence type="ECO:0000313" key="4">
    <source>
        <dbReference type="Proteomes" id="UP000256970"/>
    </source>
</evidence>
<dbReference type="InterPro" id="IPR021995">
    <property type="entry name" value="DUF3593"/>
</dbReference>
<keyword evidence="4" id="KW-1185">Reference proteome</keyword>
<keyword evidence="2" id="KW-1133">Transmembrane helix</keyword>
<gene>
    <name evidence="3" type="ORF">BQ4739_LOCUS6510</name>
</gene>
<feature type="region of interest" description="Disordered" evidence="1">
    <location>
        <begin position="109"/>
        <end position="157"/>
    </location>
</feature>
<dbReference type="STRING" id="3088.A0A383VKK3"/>
<dbReference type="Proteomes" id="UP000256970">
    <property type="component" value="Unassembled WGS sequence"/>
</dbReference>
<organism evidence="3 4">
    <name type="scientific">Tetradesmus obliquus</name>
    <name type="common">Green alga</name>
    <name type="synonym">Acutodesmus obliquus</name>
    <dbReference type="NCBI Taxonomy" id="3088"/>
    <lineage>
        <taxon>Eukaryota</taxon>
        <taxon>Viridiplantae</taxon>
        <taxon>Chlorophyta</taxon>
        <taxon>core chlorophytes</taxon>
        <taxon>Chlorophyceae</taxon>
        <taxon>CS clade</taxon>
        <taxon>Sphaeropleales</taxon>
        <taxon>Scenedesmaceae</taxon>
        <taxon>Tetradesmus</taxon>
    </lineage>
</organism>
<evidence type="ECO:0000313" key="3">
    <source>
        <dbReference type="EMBL" id="SZX66065.1"/>
    </source>
</evidence>
<dbReference type="PANTHER" id="PTHR35473">
    <property type="entry name" value="1-ACYL-SN-GLYCEROL-3-PHOSPHATE ACYLTRANSFERASE"/>
    <property type="match status" value="1"/>
</dbReference>
<feature type="compositionally biased region" description="Low complexity" evidence="1">
    <location>
        <begin position="137"/>
        <end position="149"/>
    </location>
</feature>
<keyword evidence="2" id="KW-0472">Membrane</keyword>
<feature type="compositionally biased region" description="Low complexity" evidence="1">
    <location>
        <begin position="109"/>
        <end position="129"/>
    </location>
</feature>
<dbReference type="AlphaFoldDB" id="A0A383VKK3"/>
<evidence type="ECO:0000256" key="1">
    <source>
        <dbReference type="SAM" id="MobiDB-lite"/>
    </source>
</evidence>
<protein>
    <submittedName>
        <fullName evidence="3">Uncharacterized protein</fullName>
    </submittedName>
</protein>
<sequence>MLVPPQVDWMAWAGRLNQASLLPFLAFLWTLRRIPDAPRRTVLGWHLYLLFVAAAIPAGIYCKTQLGTSMANVDWIHAPCEALLCTANLFIVLGLRDAMAAAKATTAADADATQAQQPAEDTGADAGAEAGSGRGSGSSSSSSSSSSSGSGSGSKAVRALPAGVGRISSSGSLRGSSSGCSYSSISYAATTPGMQLAAGIHRRRFVPAARMRVPMHLQAQSSGTRRSTLAAVRSSGAVLLV</sequence>
<dbReference type="EMBL" id="FNXT01000683">
    <property type="protein sequence ID" value="SZX66065.1"/>
    <property type="molecule type" value="Genomic_DNA"/>
</dbReference>
<evidence type="ECO:0000256" key="2">
    <source>
        <dbReference type="SAM" id="Phobius"/>
    </source>
</evidence>
<dbReference type="PANTHER" id="PTHR35473:SF3">
    <property type="entry name" value="1-ACYL-SN-GLYCEROL-3-PHOSPHATE ACYLTRANSFERASE"/>
    <property type="match status" value="1"/>
</dbReference>
<name>A0A383VKK3_TETOB</name>
<proteinExistence type="predicted"/>
<accession>A0A383VKK3</accession>
<reference evidence="3 4" key="1">
    <citation type="submission" date="2016-10" db="EMBL/GenBank/DDBJ databases">
        <authorList>
            <person name="Cai Z."/>
        </authorList>
    </citation>
    <scope>NUCLEOTIDE SEQUENCE [LARGE SCALE GENOMIC DNA]</scope>
</reference>